<protein>
    <submittedName>
        <fullName evidence="1">Uncharacterized protein</fullName>
    </submittedName>
</protein>
<dbReference type="RefSeq" id="WP_111394833.1">
    <property type="nucleotide sequence ID" value="NZ_JBKBOX010000019.1"/>
</dbReference>
<dbReference type="OrthoDB" id="827492at2"/>
<evidence type="ECO:0000313" key="1">
    <source>
        <dbReference type="EMBL" id="PZV77148.1"/>
    </source>
</evidence>
<sequence length="110" mass="12989">MKRQRLAILLLTNWLLGLLLIFCFPTQVQATENEKGFYILDEGGSNLAESIQLPEAPSFDLDLKTPFHSVQYLFHWEQIPVCVQMLHPQRHDHQPLFDVKSTFIHFFYTW</sequence>
<reference evidence="1 2" key="1">
    <citation type="submission" date="2018-06" db="EMBL/GenBank/DDBJ databases">
        <title>Genomic Encyclopedia of Archaeal and Bacterial Type Strains, Phase II (KMG-II): from individual species to whole genera.</title>
        <authorList>
            <person name="Goeker M."/>
        </authorList>
    </citation>
    <scope>NUCLEOTIDE SEQUENCE [LARGE SCALE GENOMIC DNA]</scope>
    <source>
        <strain evidence="1 2">T4</strain>
    </source>
</reference>
<dbReference type="EMBL" id="QKTX01000021">
    <property type="protein sequence ID" value="PZV77148.1"/>
    <property type="molecule type" value="Genomic_DNA"/>
</dbReference>
<gene>
    <name evidence="1" type="ORF">CLV31_12120</name>
</gene>
<keyword evidence="2" id="KW-1185">Reference proteome</keyword>
<comment type="caution">
    <text evidence="1">The sequence shown here is derived from an EMBL/GenBank/DDBJ whole genome shotgun (WGS) entry which is preliminary data.</text>
</comment>
<organism evidence="1 2">
    <name type="scientific">Algoriphagus aquaeductus</name>
    <dbReference type="NCBI Taxonomy" id="475299"/>
    <lineage>
        <taxon>Bacteria</taxon>
        <taxon>Pseudomonadati</taxon>
        <taxon>Bacteroidota</taxon>
        <taxon>Cytophagia</taxon>
        <taxon>Cytophagales</taxon>
        <taxon>Cyclobacteriaceae</taxon>
        <taxon>Algoriphagus</taxon>
    </lineage>
</organism>
<name>A0A326RMP6_9BACT</name>
<dbReference type="AlphaFoldDB" id="A0A326RMP6"/>
<proteinExistence type="predicted"/>
<accession>A0A326RMP6</accession>
<dbReference type="Proteomes" id="UP000248917">
    <property type="component" value="Unassembled WGS sequence"/>
</dbReference>
<evidence type="ECO:0000313" key="2">
    <source>
        <dbReference type="Proteomes" id="UP000248917"/>
    </source>
</evidence>